<gene>
    <name evidence="1" type="ORF">FNJ47_00065</name>
</gene>
<dbReference type="RefSeq" id="WP_163149240.1">
    <property type="nucleotide sequence ID" value="NZ_VKHP01000001.1"/>
</dbReference>
<protein>
    <submittedName>
        <fullName evidence="1">Uncharacterized protein</fullName>
    </submittedName>
</protein>
<name>A0A6P1BA05_9BRAD</name>
<sequence>MRTVSGSLACLSEISMRASSGAVTNILRQMILAAHQLDWLSCRGKSSYSAPDTAPDLQDGRISIDQCL</sequence>
<accession>A0A6P1BA05</accession>
<proteinExistence type="predicted"/>
<evidence type="ECO:0000313" key="2">
    <source>
        <dbReference type="Proteomes" id="UP000468531"/>
    </source>
</evidence>
<keyword evidence="2" id="KW-1185">Reference proteome</keyword>
<reference evidence="1 2" key="1">
    <citation type="journal article" date="2020" name="Arch. Microbiol.">
        <title>Bradyrhizobium uaiense sp. nov., a new highly efficient cowpea symbiont.</title>
        <authorList>
            <person name="Cabral Michel D."/>
            <person name="Azarias Guimaraes A."/>
            <person name="Martins da Costa E."/>
            <person name="Soares de Carvalho T."/>
            <person name="Balsanelli E."/>
            <person name="Willems A."/>
            <person name="Maltempi de Souza E."/>
            <person name="de Souza Moreira F.M."/>
        </authorList>
    </citation>
    <scope>NUCLEOTIDE SEQUENCE [LARGE SCALE GENOMIC DNA]</scope>
    <source>
        <strain evidence="1 2">UFLA 03-164</strain>
    </source>
</reference>
<organism evidence="1 2">
    <name type="scientific">Bradyrhizobium uaiense</name>
    <dbReference type="NCBI Taxonomy" id="2594946"/>
    <lineage>
        <taxon>Bacteria</taxon>
        <taxon>Pseudomonadati</taxon>
        <taxon>Pseudomonadota</taxon>
        <taxon>Alphaproteobacteria</taxon>
        <taxon>Hyphomicrobiales</taxon>
        <taxon>Nitrobacteraceae</taxon>
        <taxon>Bradyrhizobium</taxon>
    </lineage>
</organism>
<dbReference type="AlphaFoldDB" id="A0A6P1BA05"/>
<comment type="caution">
    <text evidence="1">The sequence shown here is derived from an EMBL/GenBank/DDBJ whole genome shotgun (WGS) entry which is preliminary data.</text>
</comment>
<evidence type="ECO:0000313" key="1">
    <source>
        <dbReference type="EMBL" id="NEU94262.1"/>
    </source>
</evidence>
<dbReference type="Proteomes" id="UP000468531">
    <property type="component" value="Unassembled WGS sequence"/>
</dbReference>
<dbReference type="EMBL" id="VKHP01000001">
    <property type="protein sequence ID" value="NEU94262.1"/>
    <property type="molecule type" value="Genomic_DNA"/>
</dbReference>